<comment type="caution">
    <text evidence="5">The sequence shown here is derived from an EMBL/GenBank/DDBJ whole genome shotgun (WGS) entry which is preliminary data.</text>
</comment>
<accession>A0A844ZVT0</accession>
<evidence type="ECO:0000256" key="3">
    <source>
        <dbReference type="SAM" id="SignalP"/>
    </source>
</evidence>
<dbReference type="OrthoDB" id="9809144at2"/>
<feature type="domain" description="M23ase beta-sheet core" evidence="4">
    <location>
        <begin position="311"/>
        <end position="400"/>
    </location>
</feature>
<feature type="coiled-coil region" evidence="1">
    <location>
        <begin position="40"/>
        <end position="109"/>
    </location>
</feature>
<feature type="region of interest" description="Disordered" evidence="2">
    <location>
        <begin position="257"/>
        <end position="289"/>
    </location>
</feature>
<evidence type="ECO:0000259" key="4">
    <source>
        <dbReference type="Pfam" id="PF01551"/>
    </source>
</evidence>
<sequence>MNANKPLLALALLFPVSVGTVAYAQREAEFEDTGSAREALNRALAEAREADERGKQLEAEARAATEAAEKTATEAAALAARIQQAEAGIDAAEARISLINEQRDGLSKRLAERRGPLVRLTGALQKLARRPLALSALKPGSLRETVYLRAVLESTIPQVRERTAVLRAEIDRGRALEQEAQQALAALEASEAELEDRRTRLAAIETRQRLESRQASGNADREAERALALAEEARDLDSLVDKVDAAGSLRKELAALSGPIMRPGQPENALAGAANPSPSPSATAPRSGFQLPVSGRTIVGFGEAGEGGVRNSGISLSPREGAQVIAPAEGRVAFAGPYRGYDRIVILEHDGGWTSLVTGLARTDVRVGDDLVSGAPLGVAGSERPIITLEIRRDGKPVNPLEYLQ</sequence>
<keyword evidence="6" id="KW-1185">Reference proteome</keyword>
<dbReference type="RefSeq" id="WP_160605056.1">
    <property type="nucleotide sequence ID" value="NZ_WTYX01000002.1"/>
</dbReference>
<organism evidence="5 6">
    <name type="scientific">Pontixanthobacter aquaemixtae</name>
    <dbReference type="NCBI Taxonomy" id="1958940"/>
    <lineage>
        <taxon>Bacteria</taxon>
        <taxon>Pseudomonadati</taxon>
        <taxon>Pseudomonadota</taxon>
        <taxon>Alphaproteobacteria</taxon>
        <taxon>Sphingomonadales</taxon>
        <taxon>Erythrobacteraceae</taxon>
        <taxon>Pontixanthobacter</taxon>
    </lineage>
</organism>
<dbReference type="Gene3D" id="2.70.70.10">
    <property type="entry name" value="Glucose Permease (Domain IIA)"/>
    <property type="match status" value="1"/>
</dbReference>
<dbReference type="PANTHER" id="PTHR21666">
    <property type="entry name" value="PEPTIDASE-RELATED"/>
    <property type="match status" value="1"/>
</dbReference>
<reference evidence="5 6" key="1">
    <citation type="submission" date="2019-12" db="EMBL/GenBank/DDBJ databases">
        <title>Genomic-based taxomic classification of the family Erythrobacteraceae.</title>
        <authorList>
            <person name="Xu L."/>
        </authorList>
    </citation>
    <scope>NUCLEOTIDE SEQUENCE [LARGE SCALE GENOMIC DNA]</scope>
    <source>
        <strain evidence="5 6">KCTC 52763</strain>
    </source>
</reference>
<evidence type="ECO:0000313" key="6">
    <source>
        <dbReference type="Proteomes" id="UP000442714"/>
    </source>
</evidence>
<keyword evidence="1" id="KW-0175">Coiled coil</keyword>
<feature type="compositionally biased region" description="Low complexity" evidence="2">
    <location>
        <begin position="269"/>
        <end position="287"/>
    </location>
</feature>
<name>A0A844ZVT0_9SPHN</name>
<dbReference type="InterPro" id="IPR016047">
    <property type="entry name" value="M23ase_b-sheet_dom"/>
</dbReference>
<evidence type="ECO:0000256" key="1">
    <source>
        <dbReference type="SAM" id="Coils"/>
    </source>
</evidence>
<dbReference type="Proteomes" id="UP000442714">
    <property type="component" value="Unassembled WGS sequence"/>
</dbReference>
<evidence type="ECO:0000313" key="5">
    <source>
        <dbReference type="EMBL" id="MXO91372.1"/>
    </source>
</evidence>
<dbReference type="Pfam" id="PF01551">
    <property type="entry name" value="Peptidase_M23"/>
    <property type="match status" value="1"/>
</dbReference>
<feature type="signal peptide" evidence="3">
    <location>
        <begin position="1"/>
        <end position="24"/>
    </location>
</feature>
<feature type="coiled-coil region" evidence="1">
    <location>
        <begin position="173"/>
        <end position="207"/>
    </location>
</feature>
<dbReference type="InterPro" id="IPR011055">
    <property type="entry name" value="Dup_hybrid_motif"/>
</dbReference>
<dbReference type="InterPro" id="IPR050570">
    <property type="entry name" value="Cell_wall_metabolism_enzyme"/>
</dbReference>
<dbReference type="AlphaFoldDB" id="A0A844ZVT0"/>
<protein>
    <submittedName>
        <fullName evidence="5">Peptidoglycan DD-metalloendopeptidase family protein</fullName>
    </submittedName>
</protein>
<dbReference type="EMBL" id="WTYX01000002">
    <property type="protein sequence ID" value="MXO91372.1"/>
    <property type="molecule type" value="Genomic_DNA"/>
</dbReference>
<dbReference type="PANTHER" id="PTHR21666:SF270">
    <property type="entry name" value="MUREIN HYDROLASE ACTIVATOR ENVC"/>
    <property type="match status" value="1"/>
</dbReference>
<dbReference type="SUPFAM" id="SSF51261">
    <property type="entry name" value="Duplicated hybrid motif"/>
    <property type="match status" value="1"/>
</dbReference>
<feature type="chain" id="PRO_5032335087" evidence="3">
    <location>
        <begin position="25"/>
        <end position="405"/>
    </location>
</feature>
<dbReference type="GO" id="GO:0004222">
    <property type="term" value="F:metalloendopeptidase activity"/>
    <property type="evidence" value="ECO:0007669"/>
    <property type="project" value="TreeGrafter"/>
</dbReference>
<keyword evidence="3" id="KW-0732">Signal</keyword>
<evidence type="ECO:0000256" key="2">
    <source>
        <dbReference type="SAM" id="MobiDB-lite"/>
    </source>
</evidence>
<dbReference type="CDD" id="cd12797">
    <property type="entry name" value="M23_peptidase"/>
    <property type="match status" value="1"/>
</dbReference>
<gene>
    <name evidence="5" type="ORF">GRI41_11100</name>
</gene>
<proteinExistence type="predicted"/>